<feature type="compositionally biased region" description="Gly residues" evidence="1">
    <location>
        <begin position="1"/>
        <end position="14"/>
    </location>
</feature>
<keyword evidence="5" id="KW-1185">Reference proteome</keyword>
<dbReference type="PANTHER" id="PTHR21634">
    <property type="entry name" value="RE13835P"/>
    <property type="match status" value="1"/>
</dbReference>
<accession>A0A8J5CMV6</accession>
<dbReference type="PANTHER" id="PTHR21634:SF9">
    <property type="entry name" value="RE13835P"/>
    <property type="match status" value="1"/>
</dbReference>
<name>A0A8J5CMV6_CHIOP</name>
<evidence type="ECO:0000256" key="1">
    <source>
        <dbReference type="SAM" id="MobiDB-lite"/>
    </source>
</evidence>
<dbReference type="GO" id="GO:0005737">
    <property type="term" value="C:cytoplasm"/>
    <property type="evidence" value="ECO:0007669"/>
    <property type="project" value="TreeGrafter"/>
</dbReference>
<evidence type="ECO:0000259" key="3">
    <source>
        <dbReference type="Pfam" id="PF14637"/>
    </source>
</evidence>
<feature type="region of interest" description="Disordered" evidence="1">
    <location>
        <begin position="1"/>
        <end position="30"/>
    </location>
</feature>
<feature type="region of interest" description="Disordered" evidence="1">
    <location>
        <begin position="97"/>
        <end position="165"/>
    </location>
</feature>
<protein>
    <submittedName>
        <fullName evidence="4">Folliculin-interacting protein 2</fullName>
    </submittedName>
</protein>
<feature type="region of interest" description="Disordered" evidence="1">
    <location>
        <begin position="222"/>
        <end position="246"/>
    </location>
</feature>
<dbReference type="InterPro" id="IPR028084">
    <property type="entry name" value="FNIP_N_dom"/>
</dbReference>
<feature type="compositionally biased region" description="Polar residues" evidence="1">
    <location>
        <begin position="15"/>
        <end position="30"/>
    </location>
</feature>
<sequence>MLFKGGWSGGGGGVAQTSHQGSSGVPSTSKSWPVKTDVYAEISGGYGYQYQQKEGDTKAMGELVFGSVDLAYRGSCSKLHLLQEPPHRVLLSRTAPAPQSHLHRAPAHSQGHSYTAPPPIGESGSQLHRAPPIGESGSQLHRAPAHSDPGIEEGSFTSSISSLGDTSATSASLEVPWGAGGARTLAMGVPGGLGSSLSEGDSGFWGPASPYSSTCGSFLCPPSLPNTPRSTSSSRQGSGSSLKNSGSLNSLQRRFLRSINTSLEALGEAQEEGGVGGASPCPPGHRRATKLGLAVIIELQGQQHYLQEGVEQWLFLHLGVIEGCINKLQAATHTAYLHRHCFVSATHAAVTKLQQDLVDLVSGPRVVCPVWLGLLQPCAAAERRALCTSFVDTLAVVLNTFDTKHTNL</sequence>
<dbReference type="InterPro" id="IPR028085">
    <property type="entry name" value="FNIP_mid_dom"/>
</dbReference>
<evidence type="ECO:0000313" key="4">
    <source>
        <dbReference type="EMBL" id="KAG0715995.1"/>
    </source>
</evidence>
<dbReference type="AlphaFoldDB" id="A0A8J5CMV6"/>
<feature type="compositionally biased region" description="Low complexity" evidence="1">
    <location>
        <begin position="229"/>
        <end position="246"/>
    </location>
</feature>
<dbReference type="Pfam" id="PF14637">
    <property type="entry name" value="FNIP_M"/>
    <property type="match status" value="1"/>
</dbReference>
<dbReference type="Pfam" id="PF14636">
    <property type="entry name" value="FNIP_N"/>
    <property type="match status" value="1"/>
</dbReference>
<dbReference type="GO" id="GO:0042030">
    <property type="term" value="F:ATPase inhibitor activity"/>
    <property type="evidence" value="ECO:0007669"/>
    <property type="project" value="TreeGrafter"/>
</dbReference>
<dbReference type="EMBL" id="JACEEZ010019178">
    <property type="protein sequence ID" value="KAG0715995.1"/>
    <property type="molecule type" value="Genomic_DNA"/>
</dbReference>
<dbReference type="Proteomes" id="UP000770661">
    <property type="component" value="Unassembled WGS sequence"/>
</dbReference>
<feature type="domain" description="Folliculin-interacting protein middle" evidence="3">
    <location>
        <begin position="284"/>
        <end position="407"/>
    </location>
</feature>
<feature type="domain" description="Folliculin-interacting protein N-terminal" evidence="2">
    <location>
        <begin position="47"/>
        <end position="87"/>
    </location>
</feature>
<dbReference type="OrthoDB" id="6376950at2759"/>
<organism evidence="4 5">
    <name type="scientific">Chionoecetes opilio</name>
    <name type="common">Atlantic snow crab</name>
    <name type="synonym">Cancer opilio</name>
    <dbReference type="NCBI Taxonomy" id="41210"/>
    <lineage>
        <taxon>Eukaryota</taxon>
        <taxon>Metazoa</taxon>
        <taxon>Ecdysozoa</taxon>
        <taxon>Arthropoda</taxon>
        <taxon>Crustacea</taxon>
        <taxon>Multicrustacea</taxon>
        <taxon>Malacostraca</taxon>
        <taxon>Eumalacostraca</taxon>
        <taxon>Eucarida</taxon>
        <taxon>Decapoda</taxon>
        <taxon>Pleocyemata</taxon>
        <taxon>Brachyura</taxon>
        <taxon>Eubrachyura</taxon>
        <taxon>Majoidea</taxon>
        <taxon>Majidae</taxon>
        <taxon>Chionoecetes</taxon>
    </lineage>
</organism>
<evidence type="ECO:0000259" key="2">
    <source>
        <dbReference type="Pfam" id="PF14636"/>
    </source>
</evidence>
<feature type="compositionally biased region" description="Polar residues" evidence="1">
    <location>
        <begin position="155"/>
        <end position="165"/>
    </location>
</feature>
<proteinExistence type="predicted"/>
<dbReference type="GO" id="GO:0051087">
    <property type="term" value="F:protein-folding chaperone binding"/>
    <property type="evidence" value="ECO:0007669"/>
    <property type="project" value="TreeGrafter"/>
</dbReference>
<evidence type="ECO:0000313" key="5">
    <source>
        <dbReference type="Proteomes" id="UP000770661"/>
    </source>
</evidence>
<comment type="caution">
    <text evidence="4">The sequence shown here is derived from an EMBL/GenBank/DDBJ whole genome shotgun (WGS) entry which is preliminary data.</text>
</comment>
<reference evidence="4" key="1">
    <citation type="submission" date="2020-07" db="EMBL/GenBank/DDBJ databases">
        <title>The High-quality genome of the commercially important snow crab, Chionoecetes opilio.</title>
        <authorList>
            <person name="Jeong J.-H."/>
            <person name="Ryu S."/>
        </authorList>
    </citation>
    <scope>NUCLEOTIDE SEQUENCE</scope>
    <source>
        <strain evidence="4">MADBK_172401_WGS</strain>
        <tissue evidence="4">Digestive gland</tissue>
    </source>
</reference>
<gene>
    <name evidence="4" type="primary">FNIP2</name>
    <name evidence="4" type="ORF">GWK47_010651</name>
</gene>